<dbReference type="PANTHER" id="PTHR12794:SF0">
    <property type="entry name" value="GEM-ASSOCIATED PROTEIN 2"/>
    <property type="match status" value="1"/>
</dbReference>
<dbReference type="OrthoDB" id="428895at2759"/>
<feature type="compositionally biased region" description="Basic and acidic residues" evidence="2">
    <location>
        <begin position="311"/>
        <end position="326"/>
    </location>
</feature>
<name>A0A7J7CMQ3_TRIWF</name>
<dbReference type="PANTHER" id="PTHR12794">
    <property type="entry name" value="GEMIN2"/>
    <property type="match status" value="1"/>
</dbReference>
<comment type="similarity">
    <text evidence="1">Belongs to the gemin-2 family.</text>
</comment>
<proteinExistence type="inferred from homology"/>
<dbReference type="InParanoid" id="A0A7J7CMQ3"/>
<dbReference type="FunCoup" id="A0A7J7CMQ3">
    <property type="interactions" value="1323"/>
</dbReference>
<evidence type="ECO:0000256" key="1">
    <source>
        <dbReference type="ARBA" id="ARBA00025758"/>
    </source>
</evidence>
<sequence>MDHARNGDTFVFLKRRITEIDETLQQQPQSSSDYPSSSIVLEELKPSELLVSTPKEDQESMRNSLIFFRKVKCSANASECTIREAQELGFEENGEMSYSVSGRVTVSDNESGSCGSQRKIENFGYDVEKNENCNVGLVSDGGLKIEEVEDGVNGVKEEKDWMESEVGFSGIQEFGNEVVSGEEKADEKEKCEGKVERDYSVESHKVKGCVTSSLAALAEEEELLVRTETESGSTLKAKNKQVLTELKEGLIFENRTNLNKVTGSESISVKNGVYKAIEVTAGCSIKIDVIDGTALIDAVQVRKRGNANGKNVERNGKKNEKQDGFAKKPRRPRKKAKDSKMGSEMSVGQRNMPPFVEPQKDGNEIKRMHSREKMEALRFANIVEQHLVWRDIYTGLSPALVKEYDELARMKHQKNIHLNFNSGRHFGRKTEVPAFRREIGPQNMDNELKNTEEDEMENLNAWDPSSTRIIEGEDAYNDDEEYTEDDDSDADYASIQRPAFLVEGEPDFDSGPPEHGLEYLRRVRWEAANIPKVKVAKLDRSKLSKGQSVYMPQIPDIANCAGHLLPSKHWEDSFLADFNNLRLTLSDLNGSIAKVSGNLQSILEVQKQQQSVQLLPESVALEKFKHLSIKEDSVHDSMQVKHNNKSGENNAGQVDPIHDSSSNKSGRNKTL</sequence>
<reference evidence="3 4" key="1">
    <citation type="journal article" date="2020" name="Nat. Commun.">
        <title>Genome of Tripterygium wilfordii and identification of cytochrome P450 involved in triptolide biosynthesis.</title>
        <authorList>
            <person name="Tu L."/>
            <person name="Su P."/>
            <person name="Zhang Z."/>
            <person name="Gao L."/>
            <person name="Wang J."/>
            <person name="Hu T."/>
            <person name="Zhou J."/>
            <person name="Zhang Y."/>
            <person name="Zhao Y."/>
            <person name="Liu Y."/>
            <person name="Song Y."/>
            <person name="Tong Y."/>
            <person name="Lu Y."/>
            <person name="Yang J."/>
            <person name="Xu C."/>
            <person name="Jia M."/>
            <person name="Peters R.J."/>
            <person name="Huang L."/>
            <person name="Gao W."/>
        </authorList>
    </citation>
    <scope>NUCLEOTIDE SEQUENCE [LARGE SCALE GENOMIC DNA]</scope>
    <source>
        <strain evidence="4">cv. XIE 37</strain>
        <tissue evidence="3">Leaf</tissue>
    </source>
</reference>
<dbReference type="EMBL" id="JAAARO010000015">
    <property type="protein sequence ID" value="KAF5735367.1"/>
    <property type="molecule type" value="Genomic_DNA"/>
</dbReference>
<accession>A0A7J7CMQ3</accession>
<dbReference type="GO" id="GO:0000387">
    <property type="term" value="P:spliceosomal snRNP assembly"/>
    <property type="evidence" value="ECO:0007669"/>
    <property type="project" value="InterPro"/>
</dbReference>
<dbReference type="AlphaFoldDB" id="A0A7J7CMQ3"/>
<evidence type="ECO:0000313" key="4">
    <source>
        <dbReference type="Proteomes" id="UP000593562"/>
    </source>
</evidence>
<evidence type="ECO:0000313" key="3">
    <source>
        <dbReference type="EMBL" id="KAF5735367.1"/>
    </source>
</evidence>
<dbReference type="InterPro" id="IPR035426">
    <property type="entry name" value="Gemin2/Brr1"/>
</dbReference>
<organism evidence="3 4">
    <name type="scientific">Tripterygium wilfordii</name>
    <name type="common">Thunder God vine</name>
    <dbReference type="NCBI Taxonomy" id="458696"/>
    <lineage>
        <taxon>Eukaryota</taxon>
        <taxon>Viridiplantae</taxon>
        <taxon>Streptophyta</taxon>
        <taxon>Embryophyta</taxon>
        <taxon>Tracheophyta</taxon>
        <taxon>Spermatophyta</taxon>
        <taxon>Magnoliopsida</taxon>
        <taxon>eudicotyledons</taxon>
        <taxon>Gunneridae</taxon>
        <taxon>Pentapetalae</taxon>
        <taxon>rosids</taxon>
        <taxon>fabids</taxon>
        <taxon>Celastrales</taxon>
        <taxon>Celastraceae</taxon>
        <taxon>Tripterygium</taxon>
    </lineage>
</organism>
<protein>
    <submittedName>
        <fullName evidence="3">Uncharacterized protein</fullName>
    </submittedName>
</protein>
<comment type="caution">
    <text evidence="3">The sequence shown here is derived from an EMBL/GenBank/DDBJ whole genome shotgun (WGS) entry which is preliminary data.</text>
</comment>
<evidence type="ECO:0000256" key="2">
    <source>
        <dbReference type="SAM" id="MobiDB-lite"/>
    </source>
</evidence>
<feature type="region of interest" description="Disordered" evidence="2">
    <location>
        <begin position="307"/>
        <end position="361"/>
    </location>
</feature>
<keyword evidence="4" id="KW-1185">Reference proteome</keyword>
<feature type="compositionally biased region" description="Basic residues" evidence="2">
    <location>
        <begin position="327"/>
        <end position="337"/>
    </location>
</feature>
<gene>
    <name evidence="3" type="ORF">HS088_TW15G00869</name>
</gene>
<dbReference type="GO" id="GO:0005634">
    <property type="term" value="C:nucleus"/>
    <property type="evidence" value="ECO:0007669"/>
    <property type="project" value="TreeGrafter"/>
</dbReference>
<feature type="region of interest" description="Disordered" evidence="2">
    <location>
        <begin position="632"/>
        <end position="671"/>
    </location>
</feature>
<dbReference type="GO" id="GO:0032797">
    <property type="term" value="C:SMN complex"/>
    <property type="evidence" value="ECO:0007669"/>
    <property type="project" value="TreeGrafter"/>
</dbReference>
<dbReference type="Proteomes" id="UP000593562">
    <property type="component" value="Unassembled WGS sequence"/>
</dbReference>
<dbReference type="Pfam" id="PF04938">
    <property type="entry name" value="SIP1"/>
    <property type="match status" value="1"/>
</dbReference>